<keyword evidence="1" id="KW-0472">Membrane</keyword>
<accession>A0A9D1A5C6</accession>
<reference evidence="2" key="2">
    <citation type="journal article" date="2021" name="PeerJ">
        <title>Extensive microbial diversity within the chicken gut microbiome revealed by metagenomics and culture.</title>
        <authorList>
            <person name="Gilroy R."/>
            <person name="Ravi A."/>
            <person name="Getino M."/>
            <person name="Pursley I."/>
            <person name="Horton D.L."/>
            <person name="Alikhan N.F."/>
            <person name="Baker D."/>
            <person name="Gharbi K."/>
            <person name="Hall N."/>
            <person name="Watson M."/>
            <person name="Adriaenssens E.M."/>
            <person name="Foster-Nyarko E."/>
            <person name="Jarju S."/>
            <person name="Secka A."/>
            <person name="Antonio M."/>
            <person name="Oren A."/>
            <person name="Chaudhuri R.R."/>
            <person name="La Ragione R."/>
            <person name="Hildebrand F."/>
            <person name="Pallen M.J."/>
        </authorList>
    </citation>
    <scope>NUCLEOTIDE SEQUENCE</scope>
    <source>
        <strain evidence="2">CHK180-2868</strain>
    </source>
</reference>
<comment type="caution">
    <text evidence="2">The sequence shown here is derived from an EMBL/GenBank/DDBJ whole genome shotgun (WGS) entry which is preliminary data.</text>
</comment>
<keyword evidence="1" id="KW-0812">Transmembrane</keyword>
<evidence type="ECO:0000313" key="3">
    <source>
        <dbReference type="Proteomes" id="UP000824250"/>
    </source>
</evidence>
<organism evidence="2 3">
    <name type="scientific">Candidatus Copromonas faecavium</name>
    <name type="common">nom. illeg.</name>
    <dbReference type="NCBI Taxonomy" id="2840740"/>
    <lineage>
        <taxon>Bacteria</taxon>
        <taxon>Bacillati</taxon>
        <taxon>Bacillota</taxon>
        <taxon>Clostridia</taxon>
        <taxon>Lachnospirales</taxon>
        <taxon>Lachnospiraceae</taxon>
        <taxon>Candidatus Copromonas (nom. illeg.)</taxon>
    </lineage>
</organism>
<dbReference type="AlphaFoldDB" id="A0A9D1A5C6"/>
<keyword evidence="1" id="KW-1133">Transmembrane helix</keyword>
<sequence>MSRVTKEINRISIMVIGLSGRLIAYAFVLVLLIFGIRRAYEFGHSIFYSPGMEEKPGTEKTVTITGEESIAEVGQILEDAGLIRDSLAFTIQAMVYEYDVQAGTYELNTSESSKEIIKILKNAPAEETEAAE</sequence>
<reference evidence="2" key="1">
    <citation type="submission" date="2020-10" db="EMBL/GenBank/DDBJ databases">
        <authorList>
            <person name="Gilroy R."/>
        </authorList>
    </citation>
    <scope>NUCLEOTIDE SEQUENCE</scope>
    <source>
        <strain evidence="2">CHK180-2868</strain>
    </source>
</reference>
<evidence type="ECO:0000256" key="1">
    <source>
        <dbReference type="SAM" id="Phobius"/>
    </source>
</evidence>
<dbReference type="InterPro" id="IPR003770">
    <property type="entry name" value="MLTG-like"/>
</dbReference>
<evidence type="ECO:0000313" key="2">
    <source>
        <dbReference type="EMBL" id="HIR06024.1"/>
    </source>
</evidence>
<dbReference type="Gene3D" id="3.30.1490.480">
    <property type="entry name" value="Endolytic murein transglycosylase"/>
    <property type="match status" value="1"/>
</dbReference>
<feature type="transmembrane region" description="Helical" evidence="1">
    <location>
        <begin position="12"/>
        <end position="36"/>
    </location>
</feature>
<dbReference type="Pfam" id="PF02618">
    <property type="entry name" value="YceG"/>
    <property type="match status" value="1"/>
</dbReference>
<protein>
    <submittedName>
        <fullName evidence="2">Endolytic transglycosylase MltG</fullName>
    </submittedName>
</protein>
<dbReference type="Proteomes" id="UP000824250">
    <property type="component" value="Unassembled WGS sequence"/>
</dbReference>
<dbReference type="EMBL" id="DVGC01000050">
    <property type="protein sequence ID" value="HIR06024.1"/>
    <property type="molecule type" value="Genomic_DNA"/>
</dbReference>
<proteinExistence type="predicted"/>
<gene>
    <name evidence="2" type="ORF">IAB28_08690</name>
</gene>
<name>A0A9D1A5C6_9FIRM</name>